<protein>
    <submittedName>
        <fullName evidence="1">Uncharacterized protein</fullName>
    </submittedName>
</protein>
<evidence type="ECO:0000313" key="1">
    <source>
        <dbReference type="EMBL" id="KKL52620.1"/>
    </source>
</evidence>
<comment type="caution">
    <text evidence="1">The sequence shown here is derived from an EMBL/GenBank/DDBJ whole genome shotgun (WGS) entry which is preliminary data.</text>
</comment>
<proteinExistence type="predicted"/>
<accession>A0A0F9F5T9</accession>
<reference evidence="1" key="1">
    <citation type="journal article" date="2015" name="Nature">
        <title>Complex archaea that bridge the gap between prokaryotes and eukaryotes.</title>
        <authorList>
            <person name="Spang A."/>
            <person name="Saw J.H."/>
            <person name="Jorgensen S.L."/>
            <person name="Zaremba-Niedzwiedzka K."/>
            <person name="Martijn J."/>
            <person name="Lind A.E."/>
            <person name="van Eijk R."/>
            <person name="Schleper C."/>
            <person name="Guy L."/>
            <person name="Ettema T.J."/>
        </authorList>
    </citation>
    <scope>NUCLEOTIDE SEQUENCE</scope>
</reference>
<organism evidence="1">
    <name type="scientific">marine sediment metagenome</name>
    <dbReference type="NCBI Taxonomy" id="412755"/>
    <lineage>
        <taxon>unclassified sequences</taxon>
        <taxon>metagenomes</taxon>
        <taxon>ecological metagenomes</taxon>
    </lineage>
</organism>
<gene>
    <name evidence="1" type="ORF">LCGC14_2283640</name>
</gene>
<dbReference type="EMBL" id="LAZR01031827">
    <property type="protein sequence ID" value="KKL52620.1"/>
    <property type="molecule type" value="Genomic_DNA"/>
</dbReference>
<name>A0A0F9F5T9_9ZZZZ</name>
<sequence>MREDYGLLAGIMDLRRYAKAKQRVEAAKTAEAMNELSEWERDWTFRVKKYLLDRHKEWRAQTSS</sequence>
<dbReference type="AlphaFoldDB" id="A0A0F9F5T9"/>